<sequence length="395" mass="45262">MRRFLTTTSRPTSKKALLERLEQLTEDALEESPSLLQTPEFKQILDSLSDSEFKAKYTKELGYANSTKSRFIPKQSQEIALSQPWTGTESQADATLRMLVDKYKPSRLTKSQVRLSSARDASLDYKISKISEKETSFEEDPHFRERYKERLLGPDLLVPSSFATVNNSIKSIANTKIEQAMSEGKFNNLSNRGKPMKLDSSSQSAFIDKTEYHLNNILKNENALPPWIEKQGMVFSEIKSFRNELDKTWRLKLANHIKSLPLSLEQKLAYPTNVKSNPTVYRISSAEKESLSVKMNSLNSSLRSYNLQAPLPSQKMYLSLEKELQDCFRRVSETSQEIILRHLTGSPTESNPKSLSTAKNKELPTFKDIPQRSNIYQHSTEPLGKLFLNLFKRKY</sequence>
<dbReference type="OMA" id="HNANSAF"/>
<dbReference type="EMBL" id="FN392319">
    <property type="protein sequence ID" value="CAY67097.1"/>
    <property type="molecule type" value="Genomic_DNA"/>
</dbReference>
<dbReference type="GeneID" id="8197358"/>
<dbReference type="KEGG" id="ppa:PAS_chr1-3_0047"/>
<dbReference type="AlphaFoldDB" id="C4QV27"/>
<dbReference type="OrthoDB" id="1922282at2759"/>
<evidence type="ECO:0000259" key="1">
    <source>
        <dbReference type="Pfam" id="PF09350"/>
    </source>
</evidence>
<proteinExistence type="predicted"/>
<dbReference type="InParanoid" id="C4QV27"/>
<dbReference type="eggNOG" id="ENOG502S3CA">
    <property type="taxonomic scope" value="Eukaryota"/>
</dbReference>
<dbReference type="InterPro" id="IPR018961">
    <property type="entry name" value="DnaJ_homolog_subfam-C_membr-28"/>
</dbReference>
<dbReference type="Proteomes" id="UP000000314">
    <property type="component" value="Chromosome 1"/>
</dbReference>
<reference evidence="2 3" key="1">
    <citation type="journal article" date="2009" name="Nat. Biotechnol.">
        <title>Genome sequence of the recombinant protein production host Pichia pastoris.</title>
        <authorList>
            <person name="De Schutter K."/>
            <person name="Lin Y.C."/>
            <person name="Tiels P."/>
            <person name="Van Hecke A."/>
            <person name="Glinka S."/>
            <person name="Weber-Lehmann J."/>
            <person name="Rouze P."/>
            <person name="Van de Peer Y."/>
            <person name="Callewaert N."/>
        </authorList>
    </citation>
    <scope>NUCLEOTIDE SEQUENCE [LARGE SCALE GENOMIC DNA]</scope>
    <source>
        <strain evidence="3">GS115 / ATCC 20864</strain>
    </source>
</reference>
<dbReference type="Pfam" id="PF09350">
    <property type="entry name" value="DJC28_CD"/>
    <property type="match status" value="1"/>
</dbReference>
<dbReference type="RefSeq" id="XP_002489381.1">
    <property type="nucleotide sequence ID" value="XM_002489336.1"/>
</dbReference>
<name>C4QV27_KOMPG</name>
<gene>
    <name evidence="2" type="ordered locus">PAS_chr1-3_0047</name>
</gene>
<accession>C4QV27</accession>
<feature type="domain" description="DnaJ homologue subfamily C member 28 conserved" evidence="1">
    <location>
        <begin position="172"/>
        <end position="242"/>
    </location>
</feature>
<dbReference type="PANTHER" id="PTHR39394">
    <property type="entry name" value="YALI0E31793P"/>
    <property type="match status" value="1"/>
</dbReference>
<keyword evidence="3" id="KW-1185">Reference proteome</keyword>
<evidence type="ECO:0000313" key="2">
    <source>
        <dbReference type="EMBL" id="CAY67097.1"/>
    </source>
</evidence>
<protein>
    <recommendedName>
        <fullName evidence="1">DnaJ homologue subfamily C member 28 conserved domain-containing protein</fullName>
    </recommendedName>
</protein>
<organism evidence="2 3">
    <name type="scientific">Komagataella phaffii (strain GS115 / ATCC 20864)</name>
    <name type="common">Yeast</name>
    <name type="synonym">Pichia pastoris</name>
    <dbReference type="NCBI Taxonomy" id="644223"/>
    <lineage>
        <taxon>Eukaryota</taxon>
        <taxon>Fungi</taxon>
        <taxon>Dikarya</taxon>
        <taxon>Ascomycota</taxon>
        <taxon>Saccharomycotina</taxon>
        <taxon>Pichiomycetes</taxon>
        <taxon>Pichiales</taxon>
        <taxon>Pichiaceae</taxon>
        <taxon>Komagataella</taxon>
    </lineage>
</organism>
<dbReference type="PANTHER" id="PTHR39394:SF1">
    <property type="entry name" value="DNAJ HOMOLOGUE SUBFAMILY C MEMBER 28 CONSERVED DOMAIN-CONTAINING PROTEIN"/>
    <property type="match status" value="1"/>
</dbReference>
<dbReference type="HOGENOM" id="CLU_019422_1_0_1"/>
<evidence type="ECO:0000313" key="3">
    <source>
        <dbReference type="Proteomes" id="UP000000314"/>
    </source>
</evidence>